<dbReference type="Pfam" id="PF03819">
    <property type="entry name" value="MazG"/>
    <property type="match status" value="1"/>
</dbReference>
<dbReference type="SUPFAM" id="SSF101386">
    <property type="entry name" value="all-alpha NTP pyrophosphatases"/>
    <property type="match status" value="1"/>
</dbReference>
<reference evidence="2 3" key="1">
    <citation type="journal article" date="2019" name="Sci. Rep.">
        <title>Sulfobacillus thermotolerans: new insights into resistance and metabolic capacities of acidophilic chemolithotrophs.</title>
        <authorList>
            <person name="Panyushkina A.E."/>
            <person name="Babenko V.V."/>
            <person name="Nikitina A.S."/>
            <person name="Selezneva O.V."/>
            <person name="Tsaplina I.A."/>
            <person name="Letarova M.A."/>
            <person name="Kostryukova E.S."/>
            <person name="Letarov A.V."/>
        </authorList>
    </citation>
    <scope>NUCLEOTIDE SEQUENCE [LARGE SCALE GENOMIC DNA]</scope>
    <source>
        <strain evidence="2 3">Kr1</strain>
    </source>
</reference>
<dbReference type="InterPro" id="IPR048015">
    <property type="entry name" value="NTP-PPase_MazG-like_N"/>
</dbReference>
<evidence type="ECO:0000313" key="2">
    <source>
        <dbReference type="EMBL" id="AUW92803.1"/>
    </source>
</evidence>
<dbReference type="PANTHER" id="PTHR30522">
    <property type="entry name" value="NUCLEOSIDE TRIPHOSPHATE PYROPHOSPHOHYDROLASE"/>
    <property type="match status" value="1"/>
</dbReference>
<dbReference type="PANTHER" id="PTHR30522:SF0">
    <property type="entry name" value="NUCLEOSIDE TRIPHOSPHATE PYROPHOSPHOHYDROLASE"/>
    <property type="match status" value="1"/>
</dbReference>
<evidence type="ECO:0000259" key="1">
    <source>
        <dbReference type="Pfam" id="PF03819"/>
    </source>
</evidence>
<organism evidence="2 3">
    <name type="scientific">Sulfobacillus thermotolerans</name>
    <dbReference type="NCBI Taxonomy" id="338644"/>
    <lineage>
        <taxon>Bacteria</taxon>
        <taxon>Bacillati</taxon>
        <taxon>Bacillota</taxon>
        <taxon>Clostridia</taxon>
        <taxon>Eubacteriales</taxon>
        <taxon>Clostridiales Family XVII. Incertae Sedis</taxon>
        <taxon>Sulfobacillus</taxon>
    </lineage>
</organism>
<protein>
    <recommendedName>
        <fullName evidence="1">NTP pyrophosphohydrolase MazG-like domain-containing protein</fullName>
    </recommendedName>
</protein>
<dbReference type="RefSeq" id="WP_103376071.1">
    <property type="nucleotide sequence ID" value="NZ_CP133983.1"/>
</dbReference>
<keyword evidence="3" id="KW-1185">Reference proteome</keyword>
<sequence>MSEWALRTSDSVSDGFFIEGPFSGPDIQVLFGDRFPGDSSAIVFPHQGDPYPITWHDVQHITLHLHDRLKLPGNPTSCGPLEHVMQRLLDPQGGCLWDQSQTSLSLLRYLLDESYEAAEALVAGDRQAFYDELGDVLFQVVFHSALASPEVFDHVVQTQVAKLVRRHPHVFAKDPAKSVEAINDRWERLKALEPSRPHDAEWTFPGLVWAKRLSKRGLKPQTRVFQAVSELLKVYISNQEGTLEEILADAAWAVADVARQHQQDAEWALWKRLAFASQERDSHPVTDQEKP</sequence>
<accession>A0ABN5GWJ8</accession>
<dbReference type="InterPro" id="IPR004518">
    <property type="entry name" value="MazG-like_dom"/>
</dbReference>
<dbReference type="Gene3D" id="1.10.287.1080">
    <property type="entry name" value="MazG-like"/>
    <property type="match status" value="1"/>
</dbReference>
<evidence type="ECO:0000313" key="3">
    <source>
        <dbReference type="Proteomes" id="UP000325292"/>
    </source>
</evidence>
<proteinExistence type="predicted"/>
<gene>
    <name evidence="2" type="ORF">BXT84_01565</name>
</gene>
<dbReference type="EMBL" id="CP019454">
    <property type="protein sequence ID" value="AUW92803.1"/>
    <property type="molecule type" value="Genomic_DNA"/>
</dbReference>
<dbReference type="CDD" id="cd11528">
    <property type="entry name" value="NTP-PPase_MazG_Nterm"/>
    <property type="match status" value="1"/>
</dbReference>
<feature type="domain" description="NTP pyrophosphohydrolase MazG-like" evidence="1">
    <location>
        <begin position="101"/>
        <end position="171"/>
    </location>
</feature>
<name>A0ABN5GWJ8_9FIRM</name>
<dbReference type="Proteomes" id="UP000325292">
    <property type="component" value="Chromosome"/>
</dbReference>
<dbReference type="InterPro" id="IPR011551">
    <property type="entry name" value="NTP_PyrPHydrolase_MazG"/>
</dbReference>